<dbReference type="InterPro" id="IPR001650">
    <property type="entry name" value="Helicase_C-like"/>
</dbReference>
<dbReference type="CDD" id="cd18011">
    <property type="entry name" value="DEXDc_RapA"/>
    <property type="match status" value="1"/>
</dbReference>
<evidence type="ECO:0000256" key="5">
    <source>
        <dbReference type="SAM" id="Coils"/>
    </source>
</evidence>
<dbReference type="CDD" id="cd18793">
    <property type="entry name" value="SF2_C_SNF"/>
    <property type="match status" value="1"/>
</dbReference>
<proteinExistence type="predicted"/>
<evidence type="ECO:0000256" key="3">
    <source>
        <dbReference type="ARBA" id="ARBA00022806"/>
    </source>
</evidence>
<reference evidence="8 9" key="1">
    <citation type="submission" date="2020-12" db="EMBL/GenBank/DDBJ databases">
        <title>Draft genome sequences of nine environmental bacterial isolates colonizing plastic.</title>
        <authorList>
            <person name="Borre I."/>
            <person name="Sonnenschein E.C."/>
        </authorList>
    </citation>
    <scope>NUCLEOTIDE SEQUENCE [LARGE SCALE GENOMIC DNA]</scope>
    <source>
        <strain evidence="8 9">IB30</strain>
    </source>
</reference>
<evidence type="ECO:0000256" key="2">
    <source>
        <dbReference type="ARBA" id="ARBA00022801"/>
    </source>
</evidence>
<dbReference type="InterPro" id="IPR049730">
    <property type="entry name" value="SNF2/RAD54-like_C"/>
</dbReference>
<dbReference type="PROSITE" id="PS51194">
    <property type="entry name" value="HELICASE_CTER"/>
    <property type="match status" value="1"/>
</dbReference>
<dbReference type="InterPro" id="IPR000330">
    <property type="entry name" value="SNF2_N"/>
</dbReference>
<feature type="domain" description="Helicase C-terminal" evidence="7">
    <location>
        <begin position="413"/>
        <end position="622"/>
    </location>
</feature>
<dbReference type="PANTHER" id="PTHR10799">
    <property type="entry name" value="SNF2/RAD54 HELICASE FAMILY"/>
    <property type="match status" value="1"/>
</dbReference>
<keyword evidence="2" id="KW-0378">Hydrolase</keyword>
<dbReference type="GO" id="GO:0004386">
    <property type="term" value="F:helicase activity"/>
    <property type="evidence" value="ECO:0007669"/>
    <property type="project" value="UniProtKB-KW"/>
</dbReference>
<accession>A0ABS0WBH1</accession>
<evidence type="ECO:0000256" key="4">
    <source>
        <dbReference type="ARBA" id="ARBA00022840"/>
    </source>
</evidence>
<dbReference type="Gene3D" id="3.40.50.300">
    <property type="entry name" value="P-loop containing nucleotide triphosphate hydrolases"/>
    <property type="match status" value="1"/>
</dbReference>
<evidence type="ECO:0000313" key="9">
    <source>
        <dbReference type="Proteomes" id="UP000649232"/>
    </source>
</evidence>
<dbReference type="RefSeq" id="WP_198823883.1">
    <property type="nucleotide sequence ID" value="NZ_JAEILT010000005.1"/>
</dbReference>
<dbReference type="Proteomes" id="UP000649232">
    <property type="component" value="Unassembled WGS sequence"/>
</dbReference>
<feature type="coiled-coil region" evidence="5">
    <location>
        <begin position="325"/>
        <end position="369"/>
    </location>
</feature>
<dbReference type="SUPFAM" id="SSF52540">
    <property type="entry name" value="P-loop containing nucleoside triphosphate hydrolases"/>
    <property type="match status" value="2"/>
</dbReference>
<evidence type="ECO:0000259" key="6">
    <source>
        <dbReference type="PROSITE" id="PS51192"/>
    </source>
</evidence>
<feature type="domain" description="Helicase ATP-binding" evidence="6">
    <location>
        <begin position="51"/>
        <end position="217"/>
    </location>
</feature>
<gene>
    <name evidence="8" type="ORF">JEU11_05000</name>
</gene>
<dbReference type="Gene3D" id="3.40.50.10810">
    <property type="entry name" value="Tandem AAA-ATPase domain"/>
    <property type="match status" value="1"/>
</dbReference>
<evidence type="ECO:0000313" key="8">
    <source>
        <dbReference type="EMBL" id="MBJ2135806.1"/>
    </source>
</evidence>
<dbReference type="InterPro" id="IPR038718">
    <property type="entry name" value="SNF2-like_sf"/>
</dbReference>
<dbReference type="InterPro" id="IPR027417">
    <property type="entry name" value="P-loop_NTPase"/>
</dbReference>
<dbReference type="PROSITE" id="PS51192">
    <property type="entry name" value="HELICASE_ATP_BIND_1"/>
    <property type="match status" value="1"/>
</dbReference>
<dbReference type="Pfam" id="PF00271">
    <property type="entry name" value="Helicase_C"/>
    <property type="match status" value="1"/>
</dbReference>
<sequence length="953" mass="108825">MTAGFTSYHAKYIAHELSKKSSSTSLEKLAGTLMDARVDLNPHQVEAALFAFKSPLSNGAILADEVGLGKTIEAGLVLSQKWAEGKKRMLIVVPASLRKQWSQELAEKFFLPSQILEAKSFNAAIKAGNLNPFEADEILICSYPFAARHAEKLMLVRWDMVVLDEAHRLRNVYKTQNKTARVLRTALTNVPKVLLTATPLQNSLMELYGLVSFIDEYAFGDEKSFRSQYSRMTSPEQFSELKSRLQPFCHRTLRRQVMEYVKYTNRQPITQEFWPSDDEQALYDMVSDYLQRPSLFALPNAQRKLMTLVLRKLLASSTFAIAGALDSLANKLQRQLKDNEQLVNRLEGLEEDFETLEEYEDELEIEEEQQPLSADDIAAIEDEIADLVAFRELAVSISENAKGMALIDGLKAGFDKATALGAEQKAIIFTESRRTQDYLVRLLSENGYADKLVLFNGSNTDEQSKAIYRAWIEQNQDSDKITGSRTADMRAALVEHFRNTAQIMIATEAAAEGINLQFCSLLVNYDMPWNPQRIEQRIGRCHRYGQKHDVVVINFLNKANAADQRVYELLDEKFNLFSGVFGASDDVLGAIESGIDFEQRIVEIYQTCREPEQIAFQFEELRKELDEQINQAMDDTRQKLLENFDAEVHDKLKVNLQESKAYLDKYSQWLWEITRFVLAEHADFSLAEQSKNYRFELTHLPDGSNPTLPLGLYEIGKNIEDAHVYRLGHPLAKQVIQQLTEANTPAASLQFDLTNHPQQINALQALVGQTGILSLHKLAITGADTEEHLVFVGVTDEGDMLNADQMRRLFSLNAVNLGPADIADTSEQYEQQKQQILGNVEGRYAAYFEQEMEKLDNWADDKRKGLKFNLKDLDTQIKDLKRQIRGSKNLPEKLAFQRKAQKLEKQRDEAWREYDEQAREVEQKKDSLLDIVEQKLQMNITEHHVFSIRWSLI</sequence>
<keyword evidence="1" id="KW-0547">Nucleotide-binding</keyword>
<comment type="caution">
    <text evidence="8">The sequence shown here is derived from an EMBL/GenBank/DDBJ whole genome shotgun (WGS) entry which is preliminary data.</text>
</comment>
<dbReference type="InterPro" id="IPR014001">
    <property type="entry name" value="Helicase_ATP-bd"/>
</dbReference>
<dbReference type="InterPro" id="IPR057342">
    <property type="entry name" value="DEXDc_RapA"/>
</dbReference>
<dbReference type="SMART" id="SM00487">
    <property type="entry name" value="DEXDc"/>
    <property type="match status" value="1"/>
</dbReference>
<organism evidence="8 9">
    <name type="scientific">Paraglaciecola chathamensis</name>
    <dbReference type="NCBI Taxonomy" id="368405"/>
    <lineage>
        <taxon>Bacteria</taxon>
        <taxon>Pseudomonadati</taxon>
        <taxon>Pseudomonadota</taxon>
        <taxon>Gammaproteobacteria</taxon>
        <taxon>Alteromonadales</taxon>
        <taxon>Alteromonadaceae</taxon>
        <taxon>Paraglaciecola</taxon>
    </lineage>
</organism>
<name>A0ABS0WBH1_9ALTE</name>
<evidence type="ECO:0000256" key="1">
    <source>
        <dbReference type="ARBA" id="ARBA00022741"/>
    </source>
</evidence>
<dbReference type="EMBL" id="JAEILT010000005">
    <property type="protein sequence ID" value="MBJ2135806.1"/>
    <property type="molecule type" value="Genomic_DNA"/>
</dbReference>
<keyword evidence="5" id="KW-0175">Coiled coil</keyword>
<keyword evidence="4" id="KW-0067">ATP-binding</keyword>
<keyword evidence="3 8" id="KW-0347">Helicase</keyword>
<protein>
    <submittedName>
        <fullName evidence="8">DEAD/DEAH box helicase family protein</fullName>
    </submittedName>
</protein>
<evidence type="ECO:0000259" key="7">
    <source>
        <dbReference type="PROSITE" id="PS51194"/>
    </source>
</evidence>
<feature type="coiled-coil region" evidence="5">
    <location>
        <begin position="863"/>
        <end position="920"/>
    </location>
</feature>
<dbReference type="Pfam" id="PF00176">
    <property type="entry name" value="SNF2-rel_dom"/>
    <property type="match status" value="1"/>
</dbReference>
<dbReference type="SMART" id="SM00490">
    <property type="entry name" value="HELICc"/>
    <property type="match status" value="1"/>
</dbReference>